<name>A0A8R1EJJ3_CAEJA</name>
<evidence type="ECO:0000313" key="2">
    <source>
        <dbReference type="Proteomes" id="UP000005237"/>
    </source>
</evidence>
<organism evidence="1 2">
    <name type="scientific">Caenorhabditis japonica</name>
    <dbReference type="NCBI Taxonomy" id="281687"/>
    <lineage>
        <taxon>Eukaryota</taxon>
        <taxon>Metazoa</taxon>
        <taxon>Ecdysozoa</taxon>
        <taxon>Nematoda</taxon>
        <taxon>Chromadorea</taxon>
        <taxon>Rhabditida</taxon>
        <taxon>Rhabditina</taxon>
        <taxon>Rhabditomorpha</taxon>
        <taxon>Rhabditoidea</taxon>
        <taxon>Rhabditidae</taxon>
        <taxon>Peloderinae</taxon>
        <taxon>Caenorhabditis</taxon>
    </lineage>
</organism>
<dbReference type="EnsemblMetazoa" id="CJA36240.1">
    <property type="protein sequence ID" value="CJA36240.1"/>
    <property type="gene ID" value="WBGene00212087"/>
</dbReference>
<dbReference type="Proteomes" id="UP000005237">
    <property type="component" value="Unassembled WGS sequence"/>
</dbReference>
<keyword evidence="2" id="KW-1185">Reference proteome</keyword>
<proteinExistence type="predicted"/>
<reference evidence="2" key="1">
    <citation type="submission" date="2010-08" db="EMBL/GenBank/DDBJ databases">
        <authorList>
            <consortium name="Caenorhabditis japonica Sequencing Consortium"/>
            <person name="Wilson R.K."/>
        </authorList>
    </citation>
    <scope>NUCLEOTIDE SEQUENCE [LARGE SCALE GENOMIC DNA]</scope>
    <source>
        <strain evidence="2">DF5081</strain>
    </source>
</reference>
<protein>
    <submittedName>
        <fullName evidence="1">Uncharacterized protein</fullName>
    </submittedName>
</protein>
<sequence>MIAHLIIFVVDHPKLFTGIDSSQIRHSFESNPFPSPPPIAVSSISLSSSSSFHLVSSNAKSFGHKGPASRALPIFHVAEVVLETLCCF</sequence>
<evidence type="ECO:0000313" key="1">
    <source>
        <dbReference type="EnsemblMetazoa" id="CJA36240.1"/>
    </source>
</evidence>
<reference evidence="1" key="2">
    <citation type="submission" date="2022-06" db="UniProtKB">
        <authorList>
            <consortium name="EnsemblMetazoa"/>
        </authorList>
    </citation>
    <scope>IDENTIFICATION</scope>
    <source>
        <strain evidence="1">DF5081</strain>
    </source>
</reference>
<accession>A0A8R1EJJ3</accession>
<dbReference type="AlphaFoldDB" id="A0A8R1EJJ3"/>